<dbReference type="CDD" id="cd06183">
    <property type="entry name" value="cyt_b5_reduct_like"/>
    <property type="match status" value="1"/>
</dbReference>
<feature type="binding site" evidence="6">
    <location>
        <position position="22"/>
    </location>
    <ligand>
        <name>FAD</name>
        <dbReference type="ChEBI" id="CHEBI:57692"/>
    </ligand>
</feature>
<dbReference type="PRINTS" id="PR00371">
    <property type="entry name" value="FPNCR"/>
</dbReference>
<evidence type="ECO:0000256" key="2">
    <source>
        <dbReference type="ARBA" id="ARBA00022630"/>
    </source>
</evidence>
<dbReference type="InterPro" id="IPR017938">
    <property type="entry name" value="Riboflavin_synthase-like_b-brl"/>
</dbReference>
<dbReference type="STRING" id="312017.I7MJ52"/>
<dbReference type="SUPFAM" id="SSF63380">
    <property type="entry name" value="Riboflavin synthase domain-like"/>
    <property type="match status" value="1"/>
</dbReference>
<keyword evidence="2 6" id="KW-0285">Flavoprotein</keyword>
<dbReference type="InterPro" id="IPR001433">
    <property type="entry name" value="OxRdtase_FAD/NAD-bd"/>
</dbReference>
<evidence type="ECO:0000256" key="4">
    <source>
        <dbReference type="ARBA" id="ARBA00023002"/>
    </source>
</evidence>
<dbReference type="InParanoid" id="I7MJ52"/>
<sequence>MKKKYTPIEPFGNLNYFDTLIKIYRPNENSKFPQGGELTPRLENLQLGENILVTGPLISIFYEGQGKFNIQRFKQEVDKDSTQIIKPSHMLFIAGGTGIAPIYSMIQEMIKEGNTSTKVTLLYGNKSIDDIILKKELDGFAQQNKNLQIVYAVDSIKKNDQWNGEVGVINKEMIQKYAKDSNNPENYIMICGNTEMNKACLKIAKELGFDPYHYFRF</sequence>
<evidence type="ECO:0000256" key="5">
    <source>
        <dbReference type="ARBA" id="ARBA00023027"/>
    </source>
</evidence>
<dbReference type="Pfam" id="PF00175">
    <property type="entry name" value="NAD_binding_1"/>
    <property type="match status" value="1"/>
</dbReference>
<reference evidence="10" key="1">
    <citation type="journal article" date="2006" name="PLoS Biol.">
        <title>Macronuclear genome sequence of the ciliate Tetrahymena thermophila, a model eukaryote.</title>
        <authorList>
            <person name="Eisen J.A."/>
            <person name="Coyne R.S."/>
            <person name="Wu M."/>
            <person name="Wu D."/>
            <person name="Thiagarajan M."/>
            <person name="Wortman J.R."/>
            <person name="Badger J.H."/>
            <person name="Ren Q."/>
            <person name="Amedeo P."/>
            <person name="Jones K.M."/>
            <person name="Tallon L.J."/>
            <person name="Delcher A.L."/>
            <person name="Salzberg S.L."/>
            <person name="Silva J.C."/>
            <person name="Haas B.J."/>
            <person name="Majoros W.H."/>
            <person name="Farzad M."/>
            <person name="Carlton J.M."/>
            <person name="Smith R.K. Jr."/>
            <person name="Garg J."/>
            <person name="Pearlman R.E."/>
            <person name="Karrer K.M."/>
            <person name="Sun L."/>
            <person name="Manning G."/>
            <person name="Elde N.C."/>
            <person name="Turkewitz A.P."/>
            <person name="Asai D.J."/>
            <person name="Wilkes D.E."/>
            <person name="Wang Y."/>
            <person name="Cai H."/>
            <person name="Collins K."/>
            <person name="Stewart B.A."/>
            <person name="Lee S.R."/>
            <person name="Wilamowska K."/>
            <person name="Weinberg Z."/>
            <person name="Ruzzo W.L."/>
            <person name="Wloga D."/>
            <person name="Gaertig J."/>
            <person name="Frankel J."/>
            <person name="Tsao C.-C."/>
            <person name="Gorovsky M.A."/>
            <person name="Keeling P.J."/>
            <person name="Waller R.F."/>
            <person name="Patron N.J."/>
            <person name="Cherry J.M."/>
            <person name="Stover N.A."/>
            <person name="Krieger C.J."/>
            <person name="del Toro C."/>
            <person name="Ryder H.F."/>
            <person name="Williamson S.C."/>
            <person name="Barbeau R.A."/>
            <person name="Hamilton E.P."/>
            <person name="Orias E."/>
        </authorList>
    </citation>
    <scope>NUCLEOTIDE SEQUENCE [LARGE SCALE GENOMIC DNA]</scope>
    <source>
        <strain evidence="10">SB210</strain>
    </source>
</reference>
<gene>
    <name evidence="9" type="ORF">TTHERM_00763020</name>
</gene>
<dbReference type="OrthoDB" id="432685at2759"/>
<dbReference type="InterPro" id="IPR039261">
    <property type="entry name" value="FNR_nucleotide-bd"/>
</dbReference>
<keyword evidence="4" id="KW-0560">Oxidoreductase</keyword>
<evidence type="ECO:0000256" key="1">
    <source>
        <dbReference type="ARBA" id="ARBA00001974"/>
    </source>
</evidence>
<accession>I7MJ52</accession>
<dbReference type="PANTHER" id="PTHR19370">
    <property type="entry name" value="NADH-CYTOCHROME B5 REDUCTASE"/>
    <property type="match status" value="1"/>
</dbReference>
<keyword evidence="3 6" id="KW-0274">FAD</keyword>
<dbReference type="InterPro" id="IPR001709">
    <property type="entry name" value="Flavoprot_Pyr_Nucl_cyt_Rdtase"/>
</dbReference>
<dbReference type="Gene3D" id="3.40.50.80">
    <property type="entry name" value="Nucleotide-binding domain of ferredoxin-NADP reductase (FNR) module"/>
    <property type="match status" value="1"/>
</dbReference>
<dbReference type="FunCoup" id="I7MJ52">
    <property type="interactions" value="143"/>
</dbReference>
<dbReference type="Gene3D" id="2.40.30.10">
    <property type="entry name" value="Translation factors"/>
    <property type="match status" value="1"/>
</dbReference>
<dbReference type="InterPro" id="IPR001834">
    <property type="entry name" value="CBR-like"/>
</dbReference>
<dbReference type="Pfam" id="PF00970">
    <property type="entry name" value="FAD_binding_6"/>
    <property type="match status" value="1"/>
</dbReference>
<feature type="binding site" evidence="6">
    <location>
        <position position="20"/>
    </location>
    <ligand>
        <name>FAD</name>
        <dbReference type="ChEBI" id="CHEBI:57692"/>
    </ligand>
</feature>
<protein>
    <submittedName>
        <fullName evidence="9">Oxidoreductase NAD-binding domain protein</fullName>
    </submittedName>
</protein>
<keyword evidence="5" id="KW-0520">NAD</keyword>
<feature type="domain" description="Flavoprotein pyridine nucleotide cytochrome reductase-like FAD-binding" evidence="8">
    <location>
        <begin position="3"/>
        <end position="62"/>
    </location>
</feature>
<dbReference type="eggNOG" id="KOG0534">
    <property type="taxonomic scope" value="Eukaryota"/>
</dbReference>
<feature type="binding site" evidence="6">
    <location>
        <position position="5"/>
    </location>
    <ligand>
        <name>FAD</name>
        <dbReference type="ChEBI" id="CHEBI:57692"/>
    </ligand>
</feature>
<feature type="domain" description="Oxidoreductase FAD/NAD(P)-binding" evidence="7">
    <location>
        <begin position="92"/>
        <end position="200"/>
    </location>
</feature>
<proteinExistence type="predicted"/>
<evidence type="ECO:0000256" key="3">
    <source>
        <dbReference type="ARBA" id="ARBA00022827"/>
    </source>
</evidence>
<evidence type="ECO:0000256" key="6">
    <source>
        <dbReference type="PIRSR" id="PIRSR601834-1"/>
    </source>
</evidence>
<evidence type="ECO:0000313" key="10">
    <source>
        <dbReference type="Proteomes" id="UP000009168"/>
    </source>
</evidence>
<dbReference type="AlphaFoldDB" id="I7MJ52"/>
<dbReference type="PRINTS" id="PR00406">
    <property type="entry name" value="CYTB5RDTASE"/>
</dbReference>
<dbReference type="SUPFAM" id="SSF52343">
    <property type="entry name" value="Ferredoxin reductase-like, C-terminal NADP-linked domain"/>
    <property type="match status" value="1"/>
</dbReference>
<dbReference type="KEGG" id="tet:TTHERM_00763020"/>
<evidence type="ECO:0000313" key="9">
    <source>
        <dbReference type="EMBL" id="EAS05115.2"/>
    </source>
</evidence>
<evidence type="ECO:0000259" key="7">
    <source>
        <dbReference type="Pfam" id="PF00175"/>
    </source>
</evidence>
<keyword evidence="10" id="KW-1185">Reference proteome</keyword>
<comment type="cofactor">
    <cofactor evidence="1 6">
        <name>FAD</name>
        <dbReference type="ChEBI" id="CHEBI:57692"/>
    </cofactor>
</comment>
<evidence type="ECO:0000259" key="8">
    <source>
        <dbReference type="Pfam" id="PF00970"/>
    </source>
</evidence>
<name>I7MJ52_TETTS</name>
<dbReference type="GeneID" id="7845461"/>
<dbReference type="EMBL" id="GG662407">
    <property type="protein sequence ID" value="EAS05115.2"/>
    <property type="molecule type" value="Genomic_DNA"/>
</dbReference>
<dbReference type="RefSeq" id="XP_001025360.2">
    <property type="nucleotide sequence ID" value="XM_001025360.2"/>
</dbReference>
<dbReference type="Proteomes" id="UP000009168">
    <property type="component" value="Unassembled WGS sequence"/>
</dbReference>
<organism evidence="9 10">
    <name type="scientific">Tetrahymena thermophila (strain SB210)</name>
    <dbReference type="NCBI Taxonomy" id="312017"/>
    <lineage>
        <taxon>Eukaryota</taxon>
        <taxon>Sar</taxon>
        <taxon>Alveolata</taxon>
        <taxon>Ciliophora</taxon>
        <taxon>Intramacronucleata</taxon>
        <taxon>Oligohymenophorea</taxon>
        <taxon>Hymenostomatida</taxon>
        <taxon>Tetrahymenina</taxon>
        <taxon>Tetrahymenidae</taxon>
        <taxon>Tetrahymena</taxon>
    </lineage>
</organism>
<dbReference type="InterPro" id="IPR008333">
    <property type="entry name" value="Cbr1-like_FAD-bd_dom"/>
</dbReference>
<dbReference type="GO" id="GO:0016491">
    <property type="term" value="F:oxidoreductase activity"/>
    <property type="evidence" value="ECO:0007669"/>
    <property type="project" value="UniProtKB-KW"/>
</dbReference>